<organism evidence="1 2">
    <name type="scientific">Candidatus Erwinia dacicola</name>
    <dbReference type="NCBI Taxonomy" id="252393"/>
    <lineage>
        <taxon>Bacteria</taxon>
        <taxon>Pseudomonadati</taxon>
        <taxon>Pseudomonadota</taxon>
        <taxon>Gammaproteobacteria</taxon>
        <taxon>Enterobacterales</taxon>
        <taxon>Erwiniaceae</taxon>
        <taxon>Erwinia</taxon>
    </lineage>
</organism>
<name>A0A328TLM3_9GAMM</name>
<accession>A0A328TLM3</accession>
<keyword evidence="2" id="KW-1185">Reference proteome</keyword>
<dbReference type="AlphaFoldDB" id="A0A328TLM3"/>
<evidence type="ECO:0000313" key="1">
    <source>
        <dbReference type="EMBL" id="RAP71437.1"/>
    </source>
</evidence>
<protein>
    <submittedName>
        <fullName evidence="1">Uncharacterized protein</fullName>
    </submittedName>
</protein>
<gene>
    <name evidence="1" type="ORF">ACZ87_01744</name>
</gene>
<dbReference type="Proteomes" id="UP000244334">
    <property type="component" value="Unassembled WGS sequence"/>
</dbReference>
<sequence>MTMAINKSQWVGIESALKSGAPVRFLYQGHEIEVMKITVRETRMAYVLTQNGHALTGFLNKEHKDYNPLSEIFLRKRLINPYARVARSIAKERGGKSYLKRKENRYLTEKSIEVIDTFFPTAKTVVTHFRKIKELELAAGSFAGLNSVTGGDDA</sequence>
<dbReference type="EMBL" id="LJAM02000143">
    <property type="protein sequence ID" value="RAP71437.1"/>
    <property type="molecule type" value="Genomic_DNA"/>
</dbReference>
<proteinExistence type="predicted"/>
<reference evidence="1" key="1">
    <citation type="submission" date="2018-04" db="EMBL/GenBank/DDBJ databases">
        <title>Genomes of the Obligate Erwinia dacicola and Facultative Enterobacter sp. OLF Endosymbionts of the Olive Fruit fly, Bactrocera oleae.</title>
        <authorList>
            <person name="Estes A.M."/>
            <person name="Hearn D.J."/>
            <person name="Agarwal S."/>
            <person name="Pierson E.A."/>
            <person name="Dunning-Hotopp J.C."/>
        </authorList>
    </citation>
    <scope>NUCLEOTIDE SEQUENCE [LARGE SCALE GENOMIC DNA]</scope>
    <source>
        <strain evidence="1">Oroville</strain>
    </source>
</reference>
<comment type="caution">
    <text evidence="1">The sequence shown here is derived from an EMBL/GenBank/DDBJ whole genome shotgun (WGS) entry which is preliminary data.</text>
</comment>
<evidence type="ECO:0000313" key="2">
    <source>
        <dbReference type="Proteomes" id="UP000244334"/>
    </source>
</evidence>